<reference evidence="2" key="1">
    <citation type="submission" date="2018-04" db="EMBL/GenBank/DDBJ databases">
        <title>Secondary Metabolite Response of Diverse Hypogean Actinomycetes to Chemical and Biological Stimuli.</title>
        <authorList>
            <person name="Covington B.C."/>
            <person name="Spraggins J.M."/>
            <person name="Ynigex-Gutierrez A.E."/>
            <person name="Bachmann B.O."/>
        </authorList>
    </citation>
    <scope>NUCLEOTIDE SEQUENCE</scope>
    <source>
        <strain evidence="2">Kd35</strain>
    </source>
</reference>
<evidence type="ECO:0000313" key="2">
    <source>
        <dbReference type="EMBL" id="AWS27360.1"/>
    </source>
</evidence>
<evidence type="ECO:0000256" key="1">
    <source>
        <dbReference type="SAM" id="MobiDB-lite"/>
    </source>
</evidence>
<sequence length="393" mass="43675">MITIAWSSKVMHSDDQEAGMSCLLDELDDSVHISYGQFMLHGVRRLHSVEPADVIVEMEDQVYVWLSDGRCRIEAWDEEPPAPDGSWEAMATARCVADTGVVGLSSLMSGGSGRSMLIGPPFFEYGLRILAGDQGLLLRFWPIKDVFDPARHARPAGLAPTLIPADVVEARSRFGDWPSSRPLPAPPAPSTLQGRPAMGRELSNLIWPGRLPADQGGDSPEAEGVGWEADMSPEWRENQRKAEEDQRKIDELLGDLRWKVLTSAPSDLAERPKESRDRYLNELRSGLRIAKRLNPNGMRTFRLGAEDIQLSTGHSAGLTRRAWCWGVEDRPWDDTLLASREVLARDVLGRRQLITGIVTILRSESGVVEVRDATGPEIERVVAAERTWAKTRD</sequence>
<protein>
    <submittedName>
        <fullName evidence="2">FunD2</fullName>
    </submittedName>
</protein>
<proteinExistence type="predicted"/>
<feature type="region of interest" description="Disordered" evidence="1">
    <location>
        <begin position="208"/>
        <end position="243"/>
    </location>
</feature>
<name>A0A2U9KD17_9ACTN</name>
<feature type="compositionally biased region" description="Basic and acidic residues" evidence="1">
    <location>
        <begin position="233"/>
        <end position="243"/>
    </location>
</feature>
<dbReference type="EMBL" id="MH203088">
    <property type="protein sequence ID" value="AWS27360.1"/>
    <property type="molecule type" value="Genomic_DNA"/>
</dbReference>
<accession>A0A2U9KD17</accession>
<organism evidence="2">
    <name type="scientific">Streptosporangium sp. KD35</name>
    <dbReference type="NCBI Taxonomy" id="2162663"/>
    <lineage>
        <taxon>Bacteria</taxon>
        <taxon>Bacillati</taxon>
        <taxon>Actinomycetota</taxon>
        <taxon>Actinomycetes</taxon>
        <taxon>Streptosporangiales</taxon>
        <taxon>Streptosporangiaceae</taxon>
        <taxon>Streptosporangium</taxon>
    </lineage>
</organism>
<dbReference type="AlphaFoldDB" id="A0A2U9KD17"/>
<feature type="region of interest" description="Disordered" evidence="1">
    <location>
        <begin position="175"/>
        <end position="196"/>
    </location>
</feature>